<dbReference type="RefSeq" id="WP_289271187.1">
    <property type="nucleotide sequence ID" value="NZ_OX365700.1"/>
</dbReference>
<dbReference type="Proteomes" id="UP001179121">
    <property type="component" value="Chromosome"/>
</dbReference>
<dbReference type="KEGG" id="nti:DNFV4_04194"/>
<organism evidence="1 2">
    <name type="scientific">Nitrospira tepida</name>
    <dbReference type="NCBI Taxonomy" id="2973512"/>
    <lineage>
        <taxon>Bacteria</taxon>
        <taxon>Pseudomonadati</taxon>
        <taxon>Nitrospirota</taxon>
        <taxon>Nitrospiria</taxon>
        <taxon>Nitrospirales</taxon>
        <taxon>Nitrospiraceae</taxon>
        <taxon>Nitrospira</taxon>
    </lineage>
</organism>
<evidence type="ECO:0000313" key="1">
    <source>
        <dbReference type="EMBL" id="CAI4033752.1"/>
    </source>
</evidence>
<dbReference type="EMBL" id="OX365700">
    <property type="protein sequence ID" value="CAI4033752.1"/>
    <property type="molecule type" value="Genomic_DNA"/>
</dbReference>
<keyword evidence="2" id="KW-1185">Reference proteome</keyword>
<sequence>MDQQDIQTKVQAFAQRLLVEAKGDPIRALGLLVLVLDGIETQDVNLVKRLISEVRRILMPAAAPVMVQPCEEDLPIQHLAGDLSWEGIQHCIRCGKVLVRDGQHRAGGLPAGYVYQIGSHYRVEDVAEFRSCKDILPA</sequence>
<evidence type="ECO:0000313" key="2">
    <source>
        <dbReference type="Proteomes" id="UP001179121"/>
    </source>
</evidence>
<accession>A0AA86T8W8</accession>
<name>A0AA86T8W8_9BACT</name>
<protein>
    <submittedName>
        <fullName evidence="1">Uncharacterized protein</fullName>
    </submittedName>
</protein>
<proteinExistence type="predicted"/>
<gene>
    <name evidence="1" type="ORF">DNFV4_04194</name>
</gene>
<dbReference type="AlphaFoldDB" id="A0AA86T8W8"/>
<reference evidence="1" key="1">
    <citation type="submission" date="2022-10" db="EMBL/GenBank/DDBJ databases">
        <authorList>
            <person name="Koch H."/>
        </authorList>
    </citation>
    <scope>NUCLEOTIDE SEQUENCE</scope>
    <source>
        <strain evidence="1">DNF</strain>
    </source>
</reference>